<protein>
    <submittedName>
        <fullName evidence="1">Uncharacterized protein</fullName>
    </submittedName>
</protein>
<dbReference type="AlphaFoldDB" id="M8BSK3"/>
<organism evidence="1">
    <name type="scientific">Aegilops tauschii</name>
    <name type="common">Tausch's goatgrass</name>
    <name type="synonym">Aegilops squarrosa</name>
    <dbReference type="NCBI Taxonomy" id="37682"/>
    <lineage>
        <taxon>Eukaryota</taxon>
        <taxon>Viridiplantae</taxon>
        <taxon>Streptophyta</taxon>
        <taxon>Embryophyta</taxon>
        <taxon>Tracheophyta</taxon>
        <taxon>Spermatophyta</taxon>
        <taxon>Magnoliopsida</taxon>
        <taxon>Liliopsida</taxon>
        <taxon>Poales</taxon>
        <taxon>Poaceae</taxon>
        <taxon>BOP clade</taxon>
        <taxon>Pooideae</taxon>
        <taxon>Triticodae</taxon>
        <taxon>Triticeae</taxon>
        <taxon>Triticinae</taxon>
        <taxon>Aegilops</taxon>
    </lineage>
</organism>
<accession>M8BSK3</accession>
<dbReference type="EnsemblPlants" id="EMT09774">
    <property type="protein sequence ID" value="EMT09774"/>
    <property type="gene ID" value="F775_43998"/>
</dbReference>
<reference evidence="1" key="1">
    <citation type="submission" date="2015-06" db="UniProtKB">
        <authorList>
            <consortium name="EnsemblPlants"/>
        </authorList>
    </citation>
    <scope>IDENTIFICATION</scope>
</reference>
<evidence type="ECO:0000313" key="1">
    <source>
        <dbReference type="EnsemblPlants" id="EMT09774"/>
    </source>
</evidence>
<sequence length="103" mass="10594">MALRPPKTRQISGGAGGGASLCPVQGVTPPSRGGNCASERDAMPRSRRGHGAADPAPSRPWSCGAGAVNAAELPRPRSQRRQGFCGPSARLLAFGLAVRNFSE</sequence>
<proteinExistence type="predicted"/>
<name>M8BSK3_AEGTA</name>